<name>A0A9W7JDH6_HIBTR</name>
<dbReference type="InterPro" id="IPR038538">
    <property type="entry name" value="MTERF_sf"/>
</dbReference>
<accession>A0A9W7JDH6</accession>
<dbReference type="PANTHER" id="PTHR13068">
    <property type="entry name" value="CGI-12 PROTEIN-RELATED"/>
    <property type="match status" value="1"/>
</dbReference>
<dbReference type="AlphaFoldDB" id="A0A9W7JDH6"/>
<evidence type="ECO:0000313" key="5">
    <source>
        <dbReference type="Proteomes" id="UP001165190"/>
    </source>
</evidence>
<dbReference type="SMART" id="SM00733">
    <property type="entry name" value="Mterf"/>
    <property type="match status" value="8"/>
</dbReference>
<evidence type="ECO:0000256" key="2">
    <source>
        <dbReference type="ARBA" id="ARBA00022472"/>
    </source>
</evidence>
<protein>
    <submittedName>
        <fullName evidence="4">Mitochondrial transcription termination factor 22</fullName>
    </submittedName>
</protein>
<gene>
    <name evidence="4" type="ORF">HRI_004811100</name>
</gene>
<keyword evidence="3" id="KW-0809">Transit peptide</keyword>
<proteinExistence type="inferred from homology"/>
<dbReference type="EMBL" id="BSYR01000061">
    <property type="protein sequence ID" value="GMJ11419.1"/>
    <property type="molecule type" value="Genomic_DNA"/>
</dbReference>
<dbReference type="Proteomes" id="UP001165190">
    <property type="component" value="Unassembled WGS sequence"/>
</dbReference>
<dbReference type="GO" id="GO:0006353">
    <property type="term" value="P:DNA-templated transcription termination"/>
    <property type="evidence" value="ECO:0007669"/>
    <property type="project" value="UniProtKB-KW"/>
</dbReference>
<dbReference type="PANTHER" id="PTHR13068:SF173">
    <property type="entry name" value="EMB|CAB62602.1"/>
    <property type="match status" value="1"/>
</dbReference>
<keyword evidence="2" id="KW-0804">Transcription</keyword>
<evidence type="ECO:0000313" key="4">
    <source>
        <dbReference type="EMBL" id="GMJ11419.1"/>
    </source>
</evidence>
<evidence type="ECO:0000256" key="3">
    <source>
        <dbReference type="ARBA" id="ARBA00022946"/>
    </source>
</evidence>
<comment type="similarity">
    <text evidence="1">Belongs to the mTERF family.</text>
</comment>
<organism evidence="4 5">
    <name type="scientific">Hibiscus trionum</name>
    <name type="common">Flower of an hour</name>
    <dbReference type="NCBI Taxonomy" id="183268"/>
    <lineage>
        <taxon>Eukaryota</taxon>
        <taxon>Viridiplantae</taxon>
        <taxon>Streptophyta</taxon>
        <taxon>Embryophyta</taxon>
        <taxon>Tracheophyta</taxon>
        <taxon>Spermatophyta</taxon>
        <taxon>Magnoliopsida</taxon>
        <taxon>eudicotyledons</taxon>
        <taxon>Gunneridae</taxon>
        <taxon>Pentapetalae</taxon>
        <taxon>rosids</taxon>
        <taxon>malvids</taxon>
        <taxon>Malvales</taxon>
        <taxon>Malvaceae</taxon>
        <taxon>Malvoideae</taxon>
        <taxon>Hibiscus</taxon>
    </lineage>
</organism>
<dbReference type="FunFam" id="1.25.70.10:FF:000001">
    <property type="entry name" value="Mitochondrial transcription termination factor-like"/>
    <property type="match status" value="1"/>
</dbReference>
<keyword evidence="2" id="KW-0805">Transcription regulation</keyword>
<dbReference type="GO" id="GO:0003676">
    <property type="term" value="F:nucleic acid binding"/>
    <property type="evidence" value="ECO:0007669"/>
    <property type="project" value="InterPro"/>
</dbReference>
<dbReference type="InterPro" id="IPR003690">
    <property type="entry name" value="MTERF"/>
</dbReference>
<sequence length="395" mass="45323">MQTLKSSSIFSTFRLFNSSLKPKSFIVLQYFSASSSCSSVSNPFLFNYLVKNLNFSETQAFSICDRFCHVKSLEKTKSVVNFLKSHGFSNAHIASTARMTPQILFADVEKKLRPKVKFFQDLGLMEPDIGKFFSQNSTLFTCSLDKKLIPSIQFIKKVLGNNNEDLFKVFSRCNGFIARDCILKLSRNIEYLESCGIVGSQLSSLLRRQPRIFRMRESALRELVSRALAMGFSTDSRMLVHAIHTMSCLSEETFKKKWELLESFGFSNEDCATMFKRAPGLFRVSEEKLKLGIEFFIDVAKFDKSVLVSKPFTLMYSLEDRVIPRYQVFQIIKSKKLLKKDRSFNSILELTENEFLEFISRFTDDMEELLIAYKVHLLPSSSSSSEDENTCQPSP</sequence>
<keyword evidence="5" id="KW-1185">Reference proteome</keyword>
<reference evidence="4" key="1">
    <citation type="submission" date="2023-05" db="EMBL/GenBank/DDBJ databases">
        <title>Genome and transcriptome analyses reveal genes involved in the formation of fine ridges on petal epidermal cells in Hibiscus trionum.</title>
        <authorList>
            <person name="Koshimizu S."/>
            <person name="Masuda S."/>
            <person name="Ishii T."/>
            <person name="Shirasu K."/>
            <person name="Hoshino A."/>
            <person name="Arita M."/>
        </authorList>
    </citation>
    <scope>NUCLEOTIDE SEQUENCE</scope>
    <source>
        <strain evidence="4">Hamamatsu line</strain>
    </source>
</reference>
<evidence type="ECO:0000256" key="1">
    <source>
        <dbReference type="ARBA" id="ARBA00007692"/>
    </source>
</evidence>
<comment type="caution">
    <text evidence="4">The sequence shown here is derived from an EMBL/GenBank/DDBJ whole genome shotgun (WGS) entry which is preliminary data.</text>
</comment>
<dbReference type="OrthoDB" id="637682at2759"/>
<dbReference type="Gene3D" id="1.25.70.10">
    <property type="entry name" value="Transcription termination factor 3, mitochondrial"/>
    <property type="match status" value="1"/>
</dbReference>
<dbReference type="Pfam" id="PF02536">
    <property type="entry name" value="mTERF"/>
    <property type="match status" value="2"/>
</dbReference>
<keyword evidence="2" id="KW-0806">Transcription termination</keyword>